<dbReference type="GO" id="GO:0008168">
    <property type="term" value="F:methyltransferase activity"/>
    <property type="evidence" value="ECO:0007669"/>
    <property type="project" value="UniProtKB-KW"/>
</dbReference>
<name>A0ABU1N7P9_9BURK</name>
<sequence length="339" mass="37492">MTNDEVEGDREALDLLIRGFQVSRMLRLVADLGLADKIPRDGSRTVSELAADCAVLATPLLRVLRALAAFGVFRLDMDGSVWHSPRSLWLRTDAPNSLHYGARFWSAPGSWKAWGMLDVALTGGVPHEAAWSTGRFQYLREHADEARGFDAFMANFPDRRHEAIAASFDFSTAKRIVDVGAGNGEALHHILARFPAARGVVFDREDVVAAIAPQALADGRIDFEGGSFFERVPEGGDIYLIVRVLHNWPDTECVQILRNCRAAMASDARLLVVEQIIEPDPARGRPAGYLVDMQMMAMFGTARERTIPEFDELFERSGFTRQRVIATGSPVSVIEALPR</sequence>
<protein>
    <submittedName>
        <fullName evidence="6">SAM-dependent methyltransferase</fullName>
    </submittedName>
</protein>
<accession>A0ABU1N7P9</accession>
<dbReference type="InterPro" id="IPR016461">
    <property type="entry name" value="COMT-like"/>
</dbReference>
<keyword evidence="7" id="KW-1185">Reference proteome</keyword>
<evidence type="ECO:0000313" key="7">
    <source>
        <dbReference type="Proteomes" id="UP001184230"/>
    </source>
</evidence>
<dbReference type="PANTHER" id="PTHR43712:SF2">
    <property type="entry name" value="O-METHYLTRANSFERASE CICE"/>
    <property type="match status" value="1"/>
</dbReference>
<evidence type="ECO:0000256" key="3">
    <source>
        <dbReference type="ARBA" id="ARBA00022691"/>
    </source>
</evidence>
<keyword evidence="3" id="KW-0949">S-adenosyl-L-methionine</keyword>
<dbReference type="InterPro" id="IPR036388">
    <property type="entry name" value="WH-like_DNA-bd_sf"/>
</dbReference>
<gene>
    <name evidence="6" type="ORF">J2739_000235</name>
</gene>
<dbReference type="RefSeq" id="WP_309897870.1">
    <property type="nucleotide sequence ID" value="NZ_JAVDRF010000001.1"/>
</dbReference>
<feature type="domain" description="O-methyltransferase C-terminal" evidence="4">
    <location>
        <begin position="125"/>
        <end position="319"/>
    </location>
</feature>
<organism evidence="6 7">
    <name type="scientific">Variovorax soli</name>
    <dbReference type="NCBI Taxonomy" id="376815"/>
    <lineage>
        <taxon>Bacteria</taxon>
        <taxon>Pseudomonadati</taxon>
        <taxon>Pseudomonadota</taxon>
        <taxon>Betaproteobacteria</taxon>
        <taxon>Burkholderiales</taxon>
        <taxon>Comamonadaceae</taxon>
        <taxon>Variovorax</taxon>
    </lineage>
</organism>
<evidence type="ECO:0000259" key="5">
    <source>
        <dbReference type="Pfam" id="PF08100"/>
    </source>
</evidence>
<proteinExistence type="predicted"/>
<dbReference type="PIRSF" id="PIRSF005739">
    <property type="entry name" value="O-mtase"/>
    <property type="match status" value="1"/>
</dbReference>
<keyword evidence="2" id="KW-0808">Transferase</keyword>
<keyword evidence="1 6" id="KW-0489">Methyltransferase</keyword>
<dbReference type="Pfam" id="PF00891">
    <property type="entry name" value="Methyltransf_2"/>
    <property type="match status" value="1"/>
</dbReference>
<evidence type="ECO:0000313" key="6">
    <source>
        <dbReference type="EMBL" id="MDR6534475.1"/>
    </source>
</evidence>
<dbReference type="EMBL" id="JAVDRF010000001">
    <property type="protein sequence ID" value="MDR6534475.1"/>
    <property type="molecule type" value="Genomic_DNA"/>
</dbReference>
<comment type="caution">
    <text evidence="6">The sequence shown here is derived from an EMBL/GenBank/DDBJ whole genome shotgun (WGS) entry which is preliminary data.</text>
</comment>
<dbReference type="InterPro" id="IPR036390">
    <property type="entry name" value="WH_DNA-bd_sf"/>
</dbReference>
<dbReference type="InterPro" id="IPR001077">
    <property type="entry name" value="COMT_C"/>
</dbReference>
<dbReference type="CDD" id="cd02440">
    <property type="entry name" value="AdoMet_MTases"/>
    <property type="match status" value="1"/>
</dbReference>
<dbReference type="PANTHER" id="PTHR43712">
    <property type="entry name" value="PUTATIVE (AFU_ORTHOLOGUE AFUA_4G14580)-RELATED"/>
    <property type="match status" value="1"/>
</dbReference>
<evidence type="ECO:0000256" key="2">
    <source>
        <dbReference type="ARBA" id="ARBA00022679"/>
    </source>
</evidence>
<evidence type="ECO:0000256" key="1">
    <source>
        <dbReference type="ARBA" id="ARBA00022603"/>
    </source>
</evidence>
<feature type="domain" description="O-methyltransferase dimerisation" evidence="5">
    <location>
        <begin position="16"/>
        <end position="78"/>
    </location>
</feature>
<dbReference type="Gene3D" id="3.40.50.150">
    <property type="entry name" value="Vaccinia Virus protein VP39"/>
    <property type="match status" value="1"/>
</dbReference>
<dbReference type="InterPro" id="IPR029063">
    <property type="entry name" value="SAM-dependent_MTases_sf"/>
</dbReference>
<dbReference type="SUPFAM" id="SSF46785">
    <property type="entry name" value="Winged helix' DNA-binding domain"/>
    <property type="match status" value="1"/>
</dbReference>
<dbReference type="Proteomes" id="UP001184230">
    <property type="component" value="Unassembled WGS sequence"/>
</dbReference>
<dbReference type="Pfam" id="PF08100">
    <property type="entry name" value="Dimerisation"/>
    <property type="match status" value="1"/>
</dbReference>
<evidence type="ECO:0000259" key="4">
    <source>
        <dbReference type="Pfam" id="PF00891"/>
    </source>
</evidence>
<dbReference type="Gene3D" id="1.10.10.10">
    <property type="entry name" value="Winged helix-like DNA-binding domain superfamily/Winged helix DNA-binding domain"/>
    <property type="match status" value="1"/>
</dbReference>
<dbReference type="SUPFAM" id="SSF53335">
    <property type="entry name" value="S-adenosyl-L-methionine-dependent methyltransferases"/>
    <property type="match status" value="1"/>
</dbReference>
<dbReference type="PROSITE" id="PS51683">
    <property type="entry name" value="SAM_OMT_II"/>
    <property type="match status" value="1"/>
</dbReference>
<dbReference type="InterPro" id="IPR012967">
    <property type="entry name" value="COMT_dimerisation"/>
</dbReference>
<reference evidence="6 7" key="1">
    <citation type="submission" date="2023-07" db="EMBL/GenBank/DDBJ databases">
        <title>Sorghum-associated microbial communities from plants grown in Nebraska, USA.</title>
        <authorList>
            <person name="Schachtman D."/>
        </authorList>
    </citation>
    <scope>NUCLEOTIDE SEQUENCE [LARGE SCALE GENOMIC DNA]</scope>
    <source>
        <strain evidence="6 7">DS1781</strain>
    </source>
</reference>
<dbReference type="GO" id="GO:0032259">
    <property type="term" value="P:methylation"/>
    <property type="evidence" value="ECO:0007669"/>
    <property type="project" value="UniProtKB-KW"/>
</dbReference>